<evidence type="ECO:0000256" key="8">
    <source>
        <dbReference type="ARBA" id="ARBA00023004"/>
    </source>
</evidence>
<keyword evidence="8" id="KW-0408">Iron</keyword>
<evidence type="ECO:0000259" key="10">
    <source>
        <dbReference type="Pfam" id="PF00724"/>
    </source>
</evidence>
<evidence type="ECO:0000313" key="13">
    <source>
        <dbReference type="Proteomes" id="UP000664601"/>
    </source>
</evidence>
<dbReference type="CDD" id="cd02803">
    <property type="entry name" value="OYE_like_FMN_family"/>
    <property type="match status" value="1"/>
</dbReference>
<evidence type="ECO:0000259" key="11">
    <source>
        <dbReference type="Pfam" id="PF07992"/>
    </source>
</evidence>
<organism evidence="12 13">
    <name type="scientific">Candidatus Enterococcus moelleringii</name>
    <dbReference type="NCBI Taxonomy" id="2815325"/>
    <lineage>
        <taxon>Bacteria</taxon>
        <taxon>Bacillati</taxon>
        <taxon>Bacillota</taxon>
        <taxon>Bacilli</taxon>
        <taxon>Lactobacillales</taxon>
        <taxon>Enterococcaceae</taxon>
        <taxon>Enterococcus</taxon>
    </lineage>
</organism>
<dbReference type="PANTHER" id="PTHR42917:SF2">
    <property type="entry name" value="2,4-DIENOYL-COA REDUCTASE [(2E)-ENOYL-COA-PRODUCING]"/>
    <property type="match status" value="1"/>
</dbReference>
<keyword evidence="7" id="KW-0560">Oxidoreductase</keyword>
<keyword evidence="6" id="KW-0479">Metal-binding</keyword>
<accession>A0ABS3L7F8</accession>
<comment type="caution">
    <text evidence="12">The sequence shown here is derived from an EMBL/GenBank/DDBJ whole genome shotgun (WGS) entry which is preliminary data.</text>
</comment>
<sequence>MKTNYPNLFSRGQIGTLKLKNRMVMAPMGTFSENRDGTPSKAQLDYYEARAKGGLGMIITEVQYVTNKTDPWIDYITSAGTDEQMKGWALLTEAIHAHQCKVCIQLGCGLGRNAFPFSDDQMVSASEVPSFYFPDQLCRAFTIEEIKDIIESFRIAAKNAIVAEADAVEIHAHSGYILDQFMTPAWNKRTDEYGGSFENRMRIVREIYQVIREEVGPDFPVLLRMAAYHDFDGGRTLEESIEIAKYVEDLGVDALDIDLGCYERKQWVVPAIYAGDSCMAEAAYEIKKVVDIPVLNAGSHTPESAEQLIADGKIDFAMFGRQVIADPDMPDKLKNNQREDVRPCLLCNEVCVRRLYQNRVISCAINPQAVFEANYPLTPAEHTRTVAIIGGGPGGMEAARVAAIKGHTVTIYEKSDRLGGQLIAAYTPPFKSRLRAFVEWQKRQLKNLGVTVVYNKEMTEASPELAEADEVIIAVGAVSIKPNIPGIDLPNVVDVMEAHLNGDKIKGEKVIVAGGGLSGCDSALELVMDGKQVAIVEMLDEIAPNALLDNRNPLLFKLEDYKVELKTGHKITEFKEGSIVVEHDNVTEELAADTVITSFGTKSLSALANKIADAYPSATIIGDCDEIGQVAEAVRGGFFAGWAIR</sequence>
<dbReference type="Gene3D" id="3.40.50.720">
    <property type="entry name" value="NAD(P)-binding Rossmann-like Domain"/>
    <property type="match status" value="1"/>
</dbReference>
<dbReference type="PRINTS" id="PR00368">
    <property type="entry name" value="FADPNR"/>
</dbReference>
<keyword evidence="13" id="KW-1185">Reference proteome</keyword>
<name>A0ABS3L7F8_9ENTE</name>
<dbReference type="InterPro" id="IPR051793">
    <property type="entry name" value="NADH:flavin_oxidoreductase"/>
</dbReference>
<feature type="domain" description="NADH:flavin oxidoreductase/NADH oxidase N-terminal" evidence="10">
    <location>
        <begin position="8"/>
        <end position="337"/>
    </location>
</feature>
<dbReference type="PANTHER" id="PTHR42917">
    <property type="entry name" value="2,4-DIENOYL-COA REDUCTASE"/>
    <property type="match status" value="1"/>
</dbReference>
<dbReference type="Pfam" id="PF00724">
    <property type="entry name" value="Oxidored_FMN"/>
    <property type="match status" value="1"/>
</dbReference>
<dbReference type="RefSeq" id="WP_207672498.1">
    <property type="nucleotide sequence ID" value="NZ_JAFREM010000008.1"/>
</dbReference>
<dbReference type="InterPro" id="IPR036188">
    <property type="entry name" value="FAD/NAD-bd_sf"/>
</dbReference>
<reference evidence="12 13" key="1">
    <citation type="submission" date="2021-03" db="EMBL/GenBank/DDBJ databases">
        <title>Enterococcal diversity collection.</title>
        <authorList>
            <person name="Gilmore M.S."/>
            <person name="Schwartzman J."/>
            <person name="Van Tyne D."/>
            <person name="Martin M."/>
            <person name="Earl A.M."/>
            <person name="Manson A.L."/>
            <person name="Straub T."/>
            <person name="Salamzade R."/>
            <person name="Saavedra J."/>
            <person name="Lebreton F."/>
            <person name="Prichula J."/>
            <person name="Schaufler K."/>
            <person name="Gaca A."/>
            <person name="Sgardioli B."/>
            <person name="Wagenaar J."/>
            <person name="Strong T."/>
        </authorList>
    </citation>
    <scope>NUCLEOTIDE SEQUENCE [LARGE SCALE GENOMIC DNA]</scope>
    <source>
        <strain evidence="12 13">669A</strain>
    </source>
</reference>
<dbReference type="InterPro" id="IPR023753">
    <property type="entry name" value="FAD/NAD-binding_dom"/>
</dbReference>
<evidence type="ECO:0000256" key="9">
    <source>
        <dbReference type="ARBA" id="ARBA00023014"/>
    </source>
</evidence>
<dbReference type="Gene3D" id="3.50.50.60">
    <property type="entry name" value="FAD/NAD(P)-binding domain"/>
    <property type="match status" value="1"/>
</dbReference>
<evidence type="ECO:0000256" key="3">
    <source>
        <dbReference type="ARBA" id="ARBA00011048"/>
    </source>
</evidence>
<dbReference type="Proteomes" id="UP000664601">
    <property type="component" value="Unassembled WGS sequence"/>
</dbReference>
<dbReference type="InterPro" id="IPR013785">
    <property type="entry name" value="Aldolase_TIM"/>
</dbReference>
<evidence type="ECO:0000256" key="1">
    <source>
        <dbReference type="ARBA" id="ARBA00001917"/>
    </source>
</evidence>
<dbReference type="InterPro" id="IPR001155">
    <property type="entry name" value="OxRdtase_FMN_N"/>
</dbReference>
<feature type="domain" description="FAD/NAD(P)-binding" evidence="11">
    <location>
        <begin position="385"/>
        <end position="608"/>
    </location>
</feature>
<protein>
    <submittedName>
        <fullName evidence="12">FAD-dependent oxidoreductase</fullName>
    </submittedName>
</protein>
<comment type="cofactor">
    <cofactor evidence="1">
        <name>FMN</name>
        <dbReference type="ChEBI" id="CHEBI:58210"/>
    </cofactor>
</comment>
<evidence type="ECO:0000256" key="2">
    <source>
        <dbReference type="ARBA" id="ARBA00001966"/>
    </source>
</evidence>
<evidence type="ECO:0000256" key="7">
    <source>
        <dbReference type="ARBA" id="ARBA00023002"/>
    </source>
</evidence>
<comment type="cofactor">
    <cofactor evidence="2">
        <name>[4Fe-4S] cluster</name>
        <dbReference type="ChEBI" id="CHEBI:49883"/>
    </cofactor>
</comment>
<dbReference type="EMBL" id="JAFREM010000008">
    <property type="protein sequence ID" value="MBO1305559.1"/>
    <property type="molecule type" value="Genomic_DNA"/>
</dbReference>
<evidence type="ECO:0000313" key="12">
    <source>
        <dbReference type="EMBL" id="MBO1305559.1"/>
    </source>
</evidence>
<keyword evidence="4" id="KW-0285">Flavoprotein</keyword>
<comment type="similarity">
    <text evidence="3">In the N-terminal section; belongs to the NADH:flavin oxidoreductase/NADH oxidase family.</text>
</comment>
<evidence type="ECO:0000256" key="6">
    <source>
        <dbReference type="ARBA" id="ARBA00022723"/>
    </source>
</evidence>
<keyword evidence="9" id="KW-0411">Iron-sulfur</keyword>
<dbReference type="SUPFAM" id="SSF51395">
    <property type="entry name" value="FMN-linked oxidoreductases"/>
    <property type="match status" value="1"/>
</dbReference>
<evidence type="ECO:0000256" key="5">
    <source>
        <dbReference type="ARBA" id="ARBA00022643"/>
    </source>
</evidence>
<dbReference type="Pfam" id="PF07992">
    <property type="entry name" value="Pyr_redox_2"/>
    <property type="match status" value="1"/>
</dbReference>
<proteinExistence type="inferred from homology"/>
<dbReference type="SUPFAM" id="SSF51971">
    <property type="entry name" value="Nucleotide-binding domain"/>
    <property type="match status" value="1"/>
</dbReference>
<evidence type="ECO:0000256" key="4">
    <source>
        <dbReference type="ARBA" id="ARBA00022630"/>
    </source>
</evidence>
<keyword evidence="5" id="KW-0288">FMN</keyword>
<dbReference type="Gene3D" id="3.20.20.70">
    <property type="entry name" value="Aldolase class I"/>
    <property type="match status" value="1"/>
</dbReference>
<dbReference type="PRINTS" id="PR00469">
    <property type="entry name" value="PNDRDTASEII"/>
</dbReference>
<gene>
    <name evidence="12" type="ORF">JZO70_05275</name>
</gene>